<dbReference type="EMBL" id="JH930472">
    <property type="protein sequence ID" value="EKM56029.1"/>
    <property type="molecule type" value="Genomic_DNA"/>
</dbReference>
<dbReference type="InterPro" id="IPR052999">
    <property type="entry name" value="PTS1_Protein"/>
</dbReference>
<sequence length="247" mass="27403">MTALATTEFLNRLKTIYPLRSLSGTEAVIRNPWYIAAAVAFGSSNRPEAVPVVFQTVLAELKSAQAAQNVSTEAAHAQQLYLARRVREAVFKGGLLCGYSRAINSLVALHEVMPEELRDKQTLRDQSTTMEEYVRNGEKFFRAMYRDTADNVQGLLDEIYPDMGWFSNTVGYGITYGATDVLTQVEVSYVLVAALISMDTPRQIVWHLANAQHGGATREEAAAIRQIAIETAEKSGIRWRDSVPELS</sequence>
<gene>
    <name evidence="1" type="ORF">PHACADRAFT_257048</name>
</gene>
<reference evidence="1 2" key="1">
    <citation type="journal article" date="2012" name="BMC Genomics">
        <title>Comparative genomics of the white-rot fungi, Phanerochaete carnosa and P. chrysosporium, to elucidate the genetic basis of the distinct wood types they colonize.</title>
        <authorList>
            <person name="Suzuki H."/>
            <person name="MacDonald J."/>
            <person name="Syed K."/>
            <person name="Salamov A."/>
            <person name="Hori C."/>
            <person name="Aerts A."/>
            <person name="Henrissat B."/>
            <person name="Wiebenga A."/>
            <person name="vanKuyk P.A."/>
            <person name="Barry K."/>
            <person name="Lindquist E."/>
            <person name="LaButti K."/>
            <person name="Lapidus A."/>
            <person name="Lucas S."/>
            <person name="Coutinho P."/>
            <person name="Gong Y."/>
            <person name="Samejima M."/>
            <person name="Mahadevan R."/>
            <person name="Abou-Zaid M."/>
            <person name="de Vries R.P."/>
            <person name="Igarashi K."/>
            <person name="Yadav J.S."/>
            <person name="Grigoriev I.V."/>
            <person name="Master E.R."/>
        </authorList>
    </citation>
    <scope>NUCLEOTIDE SEQUENCE [LARGE SCALE GENOMIC DNA]</scope>
    <source>
        <strain evidence="1 2">HHB-10118-sp</strain>
    </source>
</reference>
<organism evidence="1 2">
    <name type="scientific">Phanerochaete carnosa (strain HHB-10118-sp)</name>
    <name type="common">White-rot fungus</name>
    <name type="synonym">Peniophora carnosa</name>
    <dbReference type="NCBI Taxonomy" id="650164"/>
    <lineage>
        <taxon>Eukaryota</taxon>
        <taxon>Fungi</taxon>
        <taxon>Dikarya</taxon>
        <taxon>Basidiomycota</taxon>
        <taxon>Agaricomycotina</taxon>
        <taxon>Agaricomycetes</taxon>
        <taxon>Polyporales</taxon>
        <taxon>Phanerochaetaceae</taxon>
        <taxon>Phanerochaete</taxon>
    </lineage>
</organism>
<keyword evidence="2" id="KW-1185">Reference proteome</keyword>
<dbReference type="InterPro" id="IPR029032">
    <property type="entry name" value="AhpD-like"/>
</dbReference>
<dbReference type="OrthoDB" id="5537330at2759"/>
<protein>
    <recommendedName>
        <fullName evidence="3">Carboxymuconolactone decarboxylase-like domain-containing protein</fullName>
    </recommendedName>
</protein>
<dbReference type="Proteomes" id="UP000008370">
    <property type="component" value="Unassembled WGS sequence"/>
</dbReference>
<dbReference type="InParanoid" id="K5WAM3"/>
<evidence type="ECO:0000313" key="2">
    <source>
        <dbReference type="Proteomes" id="UP000008370"/>
    </source>
</evidence>
<dbReference type="AlphaFoldDB" id="K5WAM3"/>
<dbReference type="RefSeq" id="XP_007396330.1">
    <property type="nucleotide sequence ID" value="XM_007396268.1"/>
</dbReference>
<dbReference type="KEGG" id="pco:PHACADRAFT_257048"/>
<name>K5WAM3_PHACS</name>
<dbReference type="HOGENOM" id="CLU_065389_3_1_1"/>
<evidence type="ECO:0000313" key="1">
    <source>
        <dbReference type="EMBL" id="EKM56029.1"/>
    </source>
</evidence>
<dbReference type="PANTHER" id="PTHR28180">
    <property type="entry name" value="CONSERVED MITOCHONDRIAL PROTEIN-RELATED"/>
    <property type="match status" value="1"/>
</dbReference>
<dbReference type="GeneID" id="18916739"/>
<dbReference type="SUPFAM" id="SSF69118">
    <property type="entry name" value="AhpD-like"/>
    <property type="match status" value="1"/>
</dbReference>
<accession>K5WAM3</accession>
<proteinExistence type="predicted"/>
<evidence type="ECO:0008006" key="3">
    <source>
        <dbReference type="Google" id="ProtNLM"/>
    </source>
</evidence>
<dbReference type="PANTHER" id="PTHR28180:SF2">
    <property type="entry name" value="PEROXISOMAL PROTEIN 2"/>
    <property type="match status" value="1"/>
</dbReference>
<dbReference type="Gene3D" id="1.20.1290.10">
    <property type="entry name" value="AhpD-like"/>
    <property type="match status" value="1"/>
</dbReference>